<gene>
    <name evidence="6" type="ORF">PLOB_00023452</name>
</gene>
<dbReference type="Pfam" id="PF02902">
    <property type="entry name" value="Peptidase_C48"/>
    <property type="match status" value="1"/>
</dbReference>
<organism evidence="6 7">
    <name type="scientific">Porites lobata</name>
    <dbReference type="NCBI Taxonomy" id="104759"/>
    <lineage>
        <taxon>Eukaryota</taxon>
        <taxon>Metazoa</taxon>
        <taxon>Cnidaria</taxon>
        <taxon>Anthozoa</taxon>
        <taxon>Hexacorallia</taxon>
        <taxon>Scleractinia</taxon>
        <taxon>Fungiina</taxon>
        <taxon>Poritidae</taxon>
        <taxon>Porites</taxon>
    </lineage>
</organism>
<sequence length="59" mass="6777">LQIDIFDKAVLLVPVHLPGHWALGVMSTIIIVVDVTGKRISYWDSWKQCVPPNFFENIR</sequence>
<feature type="transmembrane region" description="Helical" evidence="4">
    <location>
        <begin position="20"/>
        <end position="37"/>
    </location>
</feature>
<dbReference type="InterPro" id="IPR003653">
    <property type="entry name" value="Peptidase_C48_C"/>
</dbReference>
<keyword evidence="3" id="KW-0378">Hydrolase</keyword>
<dbReference type="Gene3D" id="3.40.395.10">
    <property type="entry name" value="Adenoviral Proteinase, Chain A"/>
    <property type="match status" value="1"/>
</dbReference>
<evidence type="ECO:0000256" key="2">
    <source>
        <dbReference type="ARBA" id="ARBA00022670"/>
    </source>
</evidence>
<keyword evidence="4" id="KW-0472">Membrane</keyword>
<feature type="non-terminal residue" evidence="6">
    <location>
        <position position="1"/>
    </location>
</feature>
<comment type="caution">
    <text evidence="6">The sequence shown here is derived from an EMBL/GenBank/DDBJ whole genome shotgun (WGS) entry which is preliminary data.</text>
</comment>
<evidence type="ECO:0000313" key="7">
    <source>
        <dbReference type="Proteomes" id="UP001159405"/>
    </source>
</evidence>
<name>A0ABN8NN08_9CNID</name>
<evidence type="ECO:0000259" key="5">
    <source>
        <dbReference type="Pfam" id="PF02902"/>
    </source>
</evidence>
<evidence type="ECO:0000256" key="1">
    <source>
        <dbReference type="ARBA" id="ARBA00005234"/>
    </source>
</evidence>
<dbReference type="SUPFAM" id="SSF54001">
    <property type="entry name" value="Cysteine proteinases"/>
    <property type="match status" value="1"/>
</dbReference>
<comment type="similarity">
    <text evidence="1">Belongs to the peptidase C48 family.</text>
</comment>
<keyword evidence="7" id="KW-1185">Reference proteome</keyword>
<reference evidence="6 7" key="1">
    <citation type="submission" date="2022-05" db="EMBL/GenBank/DDBJ databases">
        <authorList>
            <consortium name="Genoscope - CEA"/>
            <person name="William W."/>
        </authorList>
    </citation>
    <scope>NUCLEOTIDE SEQUENCE [LARGE SCALE GENOMIC DNA]</scope>
</reference>
<dbReference type="EMBL" id="CALNXK010000028">
    <property type="protein sequence ID" value="CAH3115603.1"/>
    <property type="molecule type" value="Genomic_DNA"/>
</dbReference>
<evidence type="ECO:0000313" key="6">
    <source>
        <dbReference type="EMBL" id="CAH3115603.1"/>
    </source>
</evidence>
<evidence type="ECO:0000256" key="4">
    <source>
        <dbReference type="SAM" id="Phobius"/>
    </source>
</evidence>
<dbReference type="Proteomes" id="UP001159405">
    <property type="component" value="Unassembled WGS sequence"/>
</dbReference>
<feature type="domain" description="Ubiquitin-like protease family profile" evidence="5">
    <location>
        <begin position="4"/>
        <end position="51"/>
    </location>
</feature>
<keyword evidence="4" id="KW-1133">Transmembrane helix</keyword>
<protein>
    <recommendedName>
        <fullName evidence="5">Ubiquitin-like protease family profile domain-containing protein</fullName>
    </recommendedName>
</protein>
<accession>A0ABN8NN08</accession>
<keyword evidence="2" id="KW-0645">Protease</keyword>
<keyword evidence="4" id="KW-0812">Transmembrane</keyword>
<evidence type="ECO:0000256" key="3">
    <source>
        <dbReference type="ARBA" id="ARBA00022801"/>
    </source>
</evidence>
<dbReference type="InterPro" id="IPR038765">
    <property type="entry name" value="Papain-like_cys_pep_sf"/>
</dbReference>
<proteinExistence type="inferred from homology"/>